<evidence type="ECO:0000313" key="1">
    <source>
        <dbReference type="EMBL" id="MEJ8278855.1"/>
    </source>
</evidence>
<protein>
    <submittedName>
        <fullName evidence="1">Uncharacterized protein</fullName>
    </submittedName>
</protein>
<gene>
    <name evidence="1" type="ORF">WJX68_07925</name>
</gene>
<organism evidence="1 2">
    <name type="scientific">Pseudonocardia spirodelae</name>
    <dbReference type="NCBI Taxonomy" id="3133431"/>
    <lineage>
        <taxon>Bacteria</taxon>
        <taxon>Bacillati</taxon>
        <taxon>Actinomycetota</taxon>
        <taxon>Actinomycetes</taxon>
        <taxon>Pseudonocardiales</taxon>
        <taxon>Pseudonocardiaceae</taxon>
        <taxon>Pseudonocardia</taxon>
    </lineage>
</organism>
<name>A0ABU8T648_9PSEU</name>
<dbReference type="InterPro" id="IPR054271">
    <property type="entry name" value="DUF7002"/>
</dbReference>
<sequence length="200" mass="21773">MGPDELVRRAPRLFHTTPAASWPGIAAHGLLPVSGLLDRYGVTGAERERLLTERRPRAVRLQHPEHGTAWLRDQRPLNPAALERMLEGCTVAEYLRRINGCAFLWADPDRLARLHALPRYASEEHVVIAVDTASLLAAHGDRVLVSRINSGAALFARGRRGPDTLLPLDRVPSSWRPVEVAVPGGVPDLAAHLVTPAAGS</sequence>
<dbReference type="Proteomes" id="UP001364211">
    <property type="component" value="Unassembled WGS sequence"/>
</dbReference>
<proteinExistence type="predicted"/>
<reference evidence="1 2" key="1">
    <citation type="submission" date="2024-03" db="EMBL/GenBank/DDBJ databases">
        <title>Draft genome sequence of Pseudonocardia sp. DW16-2.</title>
        <authorList>
            <person name="Duangmal K."/>
        </authorList>
    </citation>
    <scope>NUCLEOTIDE SEQUENCE [LARGE SCALE GENOMIC DNA]</scope>
    <source>
        <strain evidence="1 2">DW16-2</strain>
    </source>
</reference>
<evidence type="ECO:0000313" key="2">
    <source>
        <dbReference type="Proteomes" id="UP001364211"/>
    </source>
</evidence>
<comment type="caution">
    <text evidence="1">The sequence shown here is derived from an EMBL/GenBank/DDBJ whole genome shotgun (WGS) entry which is preliminary data.</text>
</comment>
<dbReference type="RefSeq" id="WP_340287539.1">
    <property type="nucleotide sequence ID" value="NZ_JBBJUP010000005.1"/>
</dbReference>
<keyword evidence="2" id="KW-1185">Reference proteome</keyword>
<dbReference type="EMBL" id="JBBJUP010000005">
    <property type="protein sequence ID" value="MEJ8278855.1"/>
    <property type="molecule type" value="Genomic_DNA"/>
</dbReference>
<accession>A0ABU8T648</accession>
<dbReference type="Pfam" id="PF22531">
    <property type="entry name" value="DUF7002"/>
    <property type="match status" value="1"/>
</dbReference>